<sequence length="740" mass="83481">MDDKKNSPSTSTTWFVGASYGSKDDQMPRFLEKGIWENGYDDKLLDMVRAMQPGERIAIKAAYTRKHGLPFDNRGRTVSVMGIKAIGTITENLNDGKRVKVDWAQAGPVREWYFYTHRGTVWRVQPGDWMNDALIAFAFDGVPQDVDRFRNEPFWRERYGTISPEKQRFAWTDFYEAVAEKLLSYKENRTPLIEGIHEIASRVPGLTYLQDKFPDGTSGPLQDICPFTAMGTFNRSMTDANRKSIAGELAKFLGVTVPVPPSFEGIPVLNNQRSWFFSYADKRGAGDIDALWHVFAAASKLEESDQSEDRDAFIQAYDAATQVWGVAWNLSTGLYWAHPWDFLTLDSQSRHYINKRLGLSIEITAPQGPCNGQAYLKLLDNLRSRFSEDDYPVHSFPDLSLASWMYKDPVDEFVSTGDGASTATEDQQAEGGVHEAFQVAAPIVPYSVEDILKEGCFLDRAEIDLLLDRLRTKKNLILQGPPGTGKTWLAKRLAFALMGQKDDSKVRAVQFHPNLSYEDFVRGWRPTGEGKLSLADGVFMEAIKAARKEPSSKFLVVIEEINRGNPAQIFGELLTLLEAGKRTPSEALELCYPDADGVRRPVHIPENLYVIGTMNIADRSLALVDLALRRRFAFVGLEPRLGSVWRQWVVKSCGIDEALVTEIEQRIADLNERIASDARLGKQFRIGHSYVTPVHRVEAGDTKKWFRQVVETEIGPLLEEYWFDAPDEAHKATAQLIQGW</sequence>
<dbReference type="Pfam" id="PF07728">
    <property type="entry name" value="AAA_5"/>
    <property type="match status" value="1"/>
</dbReference>
<dbReference type="SUPFAM" id="SSF52540">
    <property type="entry name" value="P-loop containing nucleoside triphosphate hydrolases"/>
    <property type="match status" value="1"/>
</dbReference>
<comment type="caution">
    <text evidence="2">The sequence shown here is derived from an EMBL/GenBank/DDBJ whole genome shotgun (WGS) entry which is preliminary data.</text>
</comment>
<dbReference type="Proteomes" id="UP000461288">
    <property type="component" value="Unassembled WGS sequence"/>
</dbReference>
<dbReference type="InterPro" id="IPR027417">
    <property type="entry name" value="P-loop_NTPase"/>
</dbReference>
<reference evidence="2 3" key="1">
    <citation type="submission" date="2019-12" db="EMBL/GenBank/DDBJ databases">
        <title>Draft genome sequence of Pseudomonas otitidis recovered from a chicken carcass.</title>
        <authorList>
            <person name="Vieira T.R."/>
            <person name="Oliviera E.F.C."/>
            <person name="Silva N.M.V."/>
            <person name="Sambrano G.E."/>
            <person name="Cibulski S.P."/>
            <person name="Cardoso M.R.I."/>
        </authorList>
    </citation>
    <scope>NUCLEOTIDE SEQUENCE [LARGE SCALE GENOMIC DNA]</scope>
    <source>
        <strain evidence="2 3">25_K</strain>
    </source>
</reference>
<gene>
    <name evidence="2" type="ORF">GO594_02850</name>
</gene>
<dbReference type="CDD" id="cd00009">
    <property type="entry name" value="AAA"/>
    <property type="match status" value="1"/>
</dbReference>
<evidence type="ECO:0000259" key="1">
    <source>
        <dbReference type="SMART" id="SM00382"/>
    </source>
</evidence>
<dbReference type="EMBL" id="WTFN01000004">
    <property type="protein sequence ID" value="MWK54906.1"/>
    <property type="molecule type" value="Genomic_DNA"/>
</dbReference>
<dbReference type="GO" id="GO:0005524">
    <property type="term" value="F:ATP binding"/>
    <property type="evidence" value="ECO:0007669"/>
    <property type="project" value="InterPro"/>
</dbReference>
<protein>
    <submittedName>
        <fullName evidence="2">AAA domain-containing protein</fullName>
    </submittedName>
</protein>
<accession>A0A7X3KRX8</accession>
<name>A0A7X3KRX8_9GAMM</name>
<feature type="domain" description="AAA+ ATPase" evidence="1">
    <location>
        <begin position="472"/>
        <end position="638"/>
    </location>
</feature>
<evidence type="ECO:0000313" key="3">
    <source>
        <dbReference type="Proteomes" id="UP000461288"/>
    </source>
</evidence>
<dbReference type="PANTHER" id="PTHR37291">
    <property type="entry name" value="5-METHYLCYTOSINE-SPECIFIC RESTRICTION ENZYME B"/>
    <property type="match status" value="1"/>
</dbReference>
<organism evidence="2 3">
    <name type="scientific">Metapseudomonas otitidis</name>
    <dbReference type="NCBI Taxonomy" id="319939"/>
    <lineage>
        <taxon>Bacteria</taxon>
        <taxon>Pseudomonadati</taxon>
        <taxon>Pseudomonadota</taxon>
        <taxon>Gammaproteobacteria</taxon>
        <taxon>Pseudomonadales</taxon>
        <taxon>Pseudomonadaceae</taxon>
        <taxon>Metapseudomonas</taxon>
    </lineage>
</organism>
<dbReference type="AlphaFoldDB" id="A0A7X3KRX8"/>
<dbReference type="Gene3D" id="3.40.50.300">
    <property type="entry name" value="P-loop containing nucleotide triphosphate hydrolases"/>
    <property type="match status" value="1"/>
</dbReference>
<dbReference type="SMART" id="SM00382">
    <property type="entry name" value="AAA"/>
    <property type="match status" value="1"/>
</dbReference>
<dbReference type="GO" id="GO:0016887">
    <property type="term" value="F:ATP hydrolysis activity"/>
    <property type="evidence" value="ECO:0007669"/>
    <property type="project" value="InterPro"/>
</dbReference>
<dbReference type="PANTHER" id="PTHR37291:SF1">
    <property type="entry name" value="TYPE IV METHYL-DIRECTED RESTRICTION ENZYME ECOKMCRB SUBUNIT"/>
    <property type="match status" value="1"/>
</dbReference>
<dbReference type="RefSeq" id="WP_160479832.1">
    <property type="nucleotide sequence ID" value="NZ_WTFN01000004.1"/>
</dbReference>
<dbReference type="InterPro" id="IPR011704">
    <property type="entry name" value="ATPase_dyneun-rel_AAA"/>
</dbReference>
<dbReference type="InterPro" id="IPR052934">
    <property type="entry name" value="Methyl-DNA_Rec/Restrict_Enz"/>
</dbReference>
<proteinExistence type="predicted"/>
<evidence type="ECO:0000313" key="2">
    <source>
        <dbReference type="EMBL" id="MWK54906.1"/>
    </source>
</evidence>
<dbReference type="InterPro" id="IPR003593">
    <property type="entry name" value="AAA+_ATPase"/>
</dbReference>